<evidence type="ECO:0000313" key="3">
    <source>
        <dbReference type="Proteomes" id="UP001162741"/>
    </source>
</evidence>
<dbReference type="SUPFAM" id="SSF69618">
    <property type="entry name" value="HemD-like"/>
    <property type="match status" value="1"/>
</dbReference>
<sequence>MLAPYKYRVLSTKRIDAALLQAAADNGILIIPRAFISVDYKDTPELRSRLATLLPRRISAVFTSANAVKAVAALGDTTTATWDLYCLPGATIDAVQEYFPNSRVIAHAPSSAVLATILLQKEATDIVFFCGNIRRDELPTLLTQHQQPFEEVTVYETTELQNTVIGQYDGILFYSPSGIRSYFTANTPAPEVICFAIGDTTAGVLREYTKNTIVVSKAATADGLVNTAIHYFNNQS</sequence>
<proteinExistence type="predicted"/>
<gene>
    <name evidence="2" type="ORF">MKQ68_02555</name>
</gene>
<dbReference type="PANTHER" id="PTHR12390">
    <property type="entry name" value="UROPORPHYRINOGEN III SYNTHASE"/>
    <property type="match status" value="1"/>
</dbReference>
<dbReference type="Pfam" id="PF02602">
    <property type="entry name" value="HEM4"/>
    <property type="match status" value="1"/>
</dbReference>
<dbReference type="EMBL" id="CP107006">
    <property type="protein sequence ID" value="UYQ93973.1"/>
    <property type="molecule type" value="Genomic_DNA"/>
</dbReference>
<dbReference type="InterPro" id="IPR003754">
    <property type="entry name" value="4pyrrol_synth_uPrphyn_synth"/>
</dbReference>
<organism evidence="2 3">
    <name type="scientific">Chitinophaga horti</name>
    <dbReference type="NCBI Taxonomy" id="2920382"/>
    <lineage>
        <taxon>Bacteria</taxon>
        <taxon>Pseudomonadati</taxon>
        <taxon>Bacteroidota</taxon>
        <taxon>Chitinophagia</taxon>
        <taxon>Chitinophagales</taxon>
        <taxon>Chitinophagaceae</taxon>
        <taxon>Chitinophaga</taxon>
    </lineage>
</organism>
<dbReference type="PANTHER" id="PTHR12390:SF0">
    <property type="entry name" value="UROPORPHYRINOGEN-III SYNTHASE"/>
    <property type="match status" value="1"/>
</dbReference>
<dbReference type="CDD" id="cd06578">
    <property type="entry name" value="HemD"/>
    <property type="match status" value="1"/>
</dbReference>
<reference evidence="2" key="1">
    <citation type="submission" date="2022-10" db="EMBL/GenBank/DDBJ databases">
        <title>Chitinophaga sp. nov., isolated from soil.</title>
        <authorList>
            <person name="Jeon C.O."/>
        </authorList>
    </citation>
    <scope>NUCLEOTIDE SEQUENCE</scope>
    <source>
        <strain evidence="2">R8</strain>
    </source>
</reference>
<dbReference type="InterPro" id="IPR039793">
    <property type="entry name" value="UROS/Hem4"/>
</dbReference>
<feature type="domain" description="Tetrapyrrole biosynthesis uroporphyrinogen III synthase" evidence="1">
    <location>
        <begin position="22"/>
        <end position="225"/>
    </location>
</feature>
<protein>
    <submittedName>
        <fullName evidence="2">Uroporphyrinogen-III synthase</fullName>
    </submittedName>
</protein>
<dbReference type="Gene3D" id="3.40.50.10090">
    <property type="match status" value="2"/>
</dbReference>
<accession>A0ABY6J318</accession>
<evidence type="ECO:0000259" key="1">
    <source>
        <dbReference type="Pfam" id="PF02602"/>
    </source>
</evidence>
<dbReference type="RefSeq" id="WP_264281942.1">
    <property type="nucleotide sequence ID" value="NZ_CP107006.1"/>
</dbReference>
<name>A0ABY6J318_9BACT</name>
<dbReference type="InterPro" id="IPR036108">
    <property type="entry name" value="4pyrrol_syn_uPrphyn_synt_sf"/>
</dbReference>
<dbReference type="Proteomes" id="UP001162741">
    <property type="component" value="Chromosome"/>
</dbReference>
<keyword evidence="3" id="KW-1185">Reference proteome</keyword>
<evidence type="ECO:0000313" key="2">
    <source>
        <dbReference type="EMBL" id="UYQ93973.1"/>
    </source>
</evidence>